<evidence type="ECO:0000313" key="1">
    <source>
        <dbReference type="EMBL" id="GAO31042.1"/>
    </source>
</evidence>
<gene>
    <name evidence="1" type="ORF">JCM15548_13377</name>
</gene>
<dbReference type="OrthoDB" id="761425at2"/>
<evidence type="ECO:0008006" key="3">
    <source>
        <dbReference type="Google" id="ProtNLM"/>
    </source>
</evidence>
<dbReference type="EMBL" id="BAZW01000036">
    <property type="protein sequence ID" value="GAO31042.1"/>
    <property type="molecule type" value="Genomic_DNA"/>
</dbReference>
<keyword evidence="2" id="KW-1185">Reference proteome</keyword>
<evidence type="ECO:0000313" key="2">
    <source>
        <dbReference type="Proteomes" id="UP000032900"/>
    </source>
</evidence>
<reference evidence="1 2" key="1">
    <citation type="journal article" date="2015" name="Microbes Environ.">
        <title>Distribution and evolution of nitrogen fixation genes in the phylum bacteroidetes.</title>
        <authorList>
            <person name="Inoue J."/>
            <person name="Oshima K."/>
            <person name="Suda W."/>
            <person name="Sakamoto M."/>
            <person name="Iino T."/>
            <person name="Noda S."/>
            <person name="Hongoh Y."/>
            <person name="Hattori M."/>
            <person name="Ohkuma M."/>
        </authorList>
    </citation>
    <scope>NUCLEOTIDE SEQUENCE [LARGE SCALE GENOMIC DNA]</scope>
    <source>
        <strain evidence="1">JCM 15548</strain>
    </source>
</reference>
<dbReference type="Proteomes" id="UP000032900">
    <property type="component" value="Unassembled WGS sequence"/>
</dbReference>
<name>A0A0E9LZQ5_9BACT</name>
<sequence>MGILDYEIGGNEVKIDAAEGIADIPENRTLLVEKLTADDPVNPESVDKLNTIEDVFAHFKPNVNVEFEDESGQTVKENFKFGNVGDFGVKNMTGQSQFLRSLNQQKDFYESLVKQLRTNKVLQKALEDPVSKNAFIQALTELRKELGQ</sequence>
<protein>
    <recommendedName>
        <fullName evidence="3">Type VI secretion system, VipA, VC_A0107 or Hcp2</fullName>
    </recommendedName>
</protein>
<dbReference type="RefSeq" id="WP_062126708.1">
    <property type="nucleotide sequence ID" value="NZ_BAZW01000036.1"/>
</dbReference>
<organism evidence="1 2">
    <name type="scientific">Geofilum rubicundum JCM 15548</name>
    <dbReference type="NCBI Taxonomy" id="1236989"/>
    <lineage>
        <taxon>Bacteria</taxon>
        <taxon>Pseudomonadati</taxon>
        <taxon>Bacteroidota</taxon>
        <taxon>Bacteroidia</taxon>
        <taxon>Marinilabiliales</taxon>
        <taxon>Marinilabiliaceae</taxon>
        <taxon>Geofilum</taxon>
    </lineage>
</organism>
<dbReference type="AlphaFoldDB" id="A0A0E9LZQ5"/>
<proteinExistence type="predicted"/>
<accession>A0A0E9LZQ5</accession>
<dbReference type="STRING" id="1236989.JCM15548_13377"/>
<comment type="caution">
    <text evidence="1">The sequence shown here is derived from an EMBL/GenBank/DDBJ whole genome shotgun (WGS) entry which is preliminary data.</text>
</comment>